<sequence>MCERGEGENREGKDADSRMCRTHEAVELCRTEGAEIPVLFRDRMKQAQLNDGERMLSRFFQGIGEYKDSRLY</sequence>
<gene>
    <name evidence="1" type="ORF">DW193_08195</name>
</gene>
<dbReference type="EMBL" id="QRKA01000010">
    <property type="protein sequence ID" value="RHH79406.1"/>
    <property type="molecule type" value="Genomic_DNA"/>
</dbReference>
<reference evidence="1 2" key="1">
    <citation type="submission" date="2018-08" db="EMBL/GenBank/DDBJ databases">
        <title>A genome reference for cultivated species of the human gut microbiota.</title>
        <authorList>
            <person name="Zou Y."/>
            <person name="Xue W."/>
            <person name="Luo G."/>
        </authorList>
    </citation>
    <scope>NUCLEOTIDE SEQUENCE [LARGE SCALE GENOMIC DNA]</scope>
    <source>
        <strain evidence="1 2">AM16-6</strain>
    </source>
</reference>
<comment type="caution">
    <text evidence="1">The sequence shown here is derived from an EMBL/GenBank/DDBJ whole genome shotgun (WGS) entry which is preliminary data.</text>
</comment>
<evidence type="ECO:0000313" key="2">
    <source>
        <dbReference type="Proteomes" id="UP000283713"/>
    </source>
</evidence>
<protein>
    <submittedName>
        <fullName evidence="1">Uncharacterized protein</fullName>
    </submittedName>
</protein>
<proteinExistence type="predicted"/>
<dbReference type="AlphaFoldDB" id="A0A414XZX9"/>
<dbReference type="Proteomes" id="UP000283713">
    <property type="component" value="Unassembled WGS sequence"/>
</dbReference>
<organism evidence="1 2">
    <name type="scientific">Phocaeicola vulgatus</name>
    <name type="common">Bacteroides vulgatus</name>
    <dbReference type="NCBI Taxonomy" id="821"/>
    <lineage>
        <taxon>Bacteria</taxon>
        <taxon>Pseudomonadati</taxon>
        <taxon>Bacteroidota</taxon>
        <taxon>Bacteroidia</taxon>
        <taxon>Bacteroidales</taxon>
        <taxon>Bacteroidaceae</taxon>
        <taxon>Phocaeicola</taxon>
    </lineage>
</organism>
<accession>A0A414XZX9</accession>
<name>A0A414XZX9_PHOVU</name>
<evidence type="ECO:0000313" key="1">
    <source>
        <dbReference type="EMBL" id="RHH79406.1"/>
    </source>
</evidence>